<gene>
    <name evidence="1" type="ORF">ACAM_0002</name>
</gene>
<proteinExistence type="predicted"/>
<dbReference type="KEGG" id="acj:ACAM_0002"/>
<dbReference type="CDD" id="cd11669">
    <property type="entry name" value="TTHB210-like"/>
    <property type="match status" value="1"/>
</dbReference>
<evidence type="ECO:0000313" key="2">
    <source>
        <dbReference type="Proteomes" id="UP000016887"/>
    </source>
</evidence>
<dbReference type="InterPro" id="IPR033786">
    <property type="entry name" value="TTHB210-like"/>
</dbReference>
<dbReference type="Proteomes" id="UP000016887">
    <property type="component" value="Chromosome"/>
</dbReference>
<reference evidence="1 2" key="1">
    <citation type="journal article" date="2013" name="Appl. Environ. Microbiol.">
        <title>Variation of the Virus-Related Elements within Syntenic Genomes of the Hyperthermophilic Archaeon Aeropyrum.</title>
        <authorList>
            <person name="Daifuku T."/>
            <person name="Yoshida T."/>
            <person name="Kitamura T."/>
            <person name="Kawaichi S."/>
            <person name="Inoue T."/>
            <person name="Nomura K."/>
            <person name="Yoshida Y."/>
            <person name="Kuno S."/>
            <person name="Sako Y."/>
        </authorList>
    </citation>
    <scope>NUCLEOTIDE SEQUENCE [LARGE SCALE GENOMIC DNA]</scope>
    <source>
        <strain evidence="1 2">SY1</strain>
    </source>
</reference>
<protein>
    <submittedName>
        <fullName evidence="1">Uncharacterized protein</fullName>
    </submittedName>
</protein>
<sequence>MYLNSFNLSPVVLAAIAAVALFAGGVSGYLYASSTIGGELVQAEERLSKANERVEQLESSLSQFSYPRSVSLPKDWVREGPVIPMMGQHVVNYGNMPLGPILLLGNDGSLIGMEYMFTLDMLEEATVMTPNGPESILELEGLPVTIPDLGITPAVNHMNIEYLPHGHEGFDQPHFDIHIYFVDEETLTNLTT</sequence>
<dbReference type="EMBL" id="AP012489">
    <property type="protein sequence ID" value="BAN89471.1"/>
    <property type="molecule type" value="Genomic_DNA"/>
</dbReference>
<name>U3TAM8_9CREN</name>
<dbReference type="Gene3D" id="3.30.200.270">
    <property type="match status" value="1"/>
</dbReference>
<dbReference type="eggNOG" id="arCOG07572">
    <property type="taxonomic scope" value="Archaea"/>
</dbReference>
<dbReference type="AlphaFoldDB" id="U3TAM8"/>
<organism evidence="1 2">
    <name type="scientific">Aeropyrum camini SY1 = JCM 12091</name>
    <dbReference type="NCBI Taxonomy" id="1198449"/>
    <lineage>
        <taxon>Archaea</taxon>
        <taxon>Thermoproteota</taxon>
        <taxon>Thermoprotei</taxon>
        <taxon>Desulfurococcales</taxon>
        <taxon>Desulfurococcaceae</taxon>
        <taxon>Aeropyrum</taxon>
    </lineage>
</organism>
<accession>U3TAM8</accession>
<evidence type="ECO:0000313" key="1">
    <source>
        <dbReference type="EMBL" id="BAN89471.1"/>
    </source>
</evidence>
<keyword evidence="2" id="KW-1185">Reference proteome</keyword>